<dbReference type="InterPro" id="IPR050925">
    <property type="entry name" value="Rhomboid_protease_S54"/>
</dbReference>
<evidence type="ECO:0000256" key="6">
    <source>
        <dbReference type="ARBA" id="ARBA00023136"/>
    </source>
</evidence>
<dbReference type="PANTHER" id="PTHR43731">
    <property type="entry name" value="RHOMBOID PROTEASE"/>
    <property type="match status" value="1"/>
</dbReference>
<evidence type="ECO:0000256" key="3">
    <source>
        <dbReference type="ARBA" id="ARBA00022692"/>
    </source>
</evidence>
<name>A0ABT1Q3B5_9ACTN</name>
<proteinExistence type="inferred from homology"/>
<dbReference type="GO" id="GO:0006508">
    <property type="term" value="P:proteolysis"/>
    <property type="evidence" value="ECO:0007669"/>
    <property type="project" value="UniProtKB-KW"/>
</dbReference>
<feature type="transmembrane region" description="Helical" evidence="7">
    <location>
        <begin position="125"/>
        <end position="144"/>
    </location>
</feature>
<dbReference type="Pfam" id="PF01694">
    <property type="entry name" value="Rhomboid"/>
    <property type="match status" value="1"/>
</dbReference>
<keyword evidence="10" id="KW-1185">Reference proteome</keyword>
<evidence type="ECO:0000256" key="2">
    <source>
        <dbReference type="ARBA" id="ARBA00009045"/>
    </source>
</evidence>
<comment type="subcellular location">
    <subcellularLocation>
        <location evidence="1">Membrane</location>
        <topology evidence="1">Multi-pass membrane protein</topology>
    </subcellularLocation>
</comment>
<keyword evidence="9" id="KW-0645">Protease</keyword>
<feature type="transmembrane region" description="Helical" evidence="7">
    <location>
        <begin position="68"/>
        <end position="88"/>
    </location>
</feature>
<gene>
    <name evidence="9" type="ORF">NGB36_22205</name>
</gene>
<feature type="transmembrane region" description="Helical" evidence="7">
    <location>
        <begin position="206"/>
        <end position="224"/>
    </location>
</feature>
<sequence length="281" mass="30231">MDQAVCCYRHQSRETGVRCSRCERPICPQCMIPASVGFHCPECVTEGRQPVTRPRTIAGGTLAANPRLVTMVLIGINVVVFLLVQAYGNPLVNDLGLVPKAFDPYAGHTVGVAQGQWYRLLTAVFLHQQIAHIGLNMLSLWWIGPSVEVALGRVRYLALYLLSGLGGSALSFLLAPVNEVGLGASGAIFGLLGAMFVLMRRLRLDVRPVIILIGLNLVFTFTIPDIDWRAHVGGLITGTALTYAMAHAPRERRALVQWGACAVALAVIIGIVAVGTIRLGS</sequence>
<dbReference type="RefSeq" id="WP_255922161.1">
    <property type="nucleotide sequence ID" value="NZ_JANFNG010000019.1"/>
</dbReference>
<feature type="transmembrane region" description="Helical" evidence="7">
    <location>
        <begin position="156"/>
        <end position="174"/>
    </location>
</feature>
<dbReference type="InterPro" id="IPR035952">
    <property type="entry name" value="Rhomboid-like_sf"/>
</dbReference>
<evidence type="ECO:0000256" key="5">
    <source>
        <dbReference type="ARBA" id="ARBA00022989"/>
    </source>
</evidence>
<evidence type="ECO:0000256" key="4">
    <source>
        <dbReference type="ARBA" id="ARBA00022801"/>
    </source>
</evidence>
<dbReference type="Proteomes" id="UP001057702">
    <property type="component" value="Unassembled WGS sequence"/>
</dbReference>
<feature type="transmembrane region" description="Helical" evidence="7">
    <location>
        <begin position="255"/>
        <end position="277"/>
    </location>
</feature>
<comment type="caution">
    <text evidence="9">The sequence shown here is derived from an EMBL/GenBank/DDBJ whole genome shotgun (WGS) entry which is preliminary data.</text>
</comment>
<evidence type="ECO:0000259" key="8">
    <source>
        <dbReference type="Pfam" id="PF01694"/>
    </source>
</evidence>
<keyword evidence="5 7" id="KW-1133">Transmembrane helix</keyword>
<feature type="transmembrane region" description="Helical" evidence="7">
    <location>
        <begin position="180"/>
        <end position="199"/>
    </location>
</feature>
<keyword evidence="4" id="KW-0378">Hydrolase</keyword>
<evidence type="ECO:0000256" key="1">
    <source>
        <dbReference type="ARBA" id="ARBA00004141"/>
    </source>
</evidence>
<feature type="transmembrane region" description="Helical" evidence="7">
    <location>
        <begin position="230"/>
        <end position="248"/>
    </location>
</feature>
<comment type="similarity">
    <text evidence="2">Belongs to the peptidase S54 family.</text>
</comment>
<evidence type="ECO:0000256" key="7">
    <source>
        <dbReference type="SAM" id="Phobius"/>
    </source>
</evidence>
<dbReference type="InterPro" id="IPR022764">
    <property type="entry name" value="Peptidase_S54_rhomboid_dom"/>
</dbReference>
<organism evidence="9 10">
    <name type="scientific">Streptomyces humicola</name>
    <dbReference type="NCBI Taxonomy" id="2953240"/>
    <lineage>
        <taxon>Bacteria</taxon>
        <taxon>Bacillati</taxon>
        <taxon>Actinomycetota</taxon>
        <taxon>Actinomycetes</taxon>
        <taxon>Kitasatosporales</taxon>
        <taxon>Streptomycetaceae</taxon>
        <taxon>Streptomyces</taxon>
    </lineage>
</organism>
<dbReference type="SUPFAM" id="SSF144091">
    <property type="entry name" value="Rhomboid-like"/>
    <property type="match status" value="1"/>
</dbReference>
<reference evidence="9" key="1">
    <citation type="submission" date="2022-06" db="EMBL/GenBank/DDBJ databases">
        <title>Draft genome sequence of Streptomyces sp. RB6PN25 isolated from peat swamp forest in Thailand.</title>
        <authorList>
            <person name="Duangmal K."/>
            <person name="Klaysubun C."/>
        </authorList>
    </citation>
    <scope>NUCLEOTIDE SEQUENCE</scope>
    <source>
        <strain evidence="9">RB6PN25</strain>
    </source>
</reference>
<keyword evidence="3 7" id="KW-0812">Transmembrane</keyword>
<protein>
    <submittedName>
        <fullName evidence="9">Rhomboid family intramembrane serine protease</fullName>
    </submittedName>
</protein>
<evidence type="ECO:0000313" key="9">
    <source>
        <dbReference type="EMBL" id="MCQ4083240.1"/>
    </source>
</evidence>
<dbReference type="GO" id="GO:0008233">
    <property type="term" value="F:peptidase activity"/>
    <property type="evidence" value="ECO:0007669"/>
    <property type="project" value="UniProtKB-KW"/>
</dbReference>
<accession>A0ABT1Q3B5</accession>
<keyword evidence="6 7" id="KW-0472">Membrane</keyword>
<feature type="domain" description="Peptidase S54 rhomboid" evidence="8">
    <location>
        <begin position="114"/>
        <end position="245"/>
    </location>
</feature>
<dbReference type="Gene3D" id="1.20.1540.10">
    <property type="entry name" value="Rhomboid-like"/>
    <property type="match status" value="1"/>
</dbReference>
<evidence type="ECO:0000313" key="10">
    <source>
        <dbReference type="Proteomes" id="UP001057702"/>
    </source>
</evidence>
<dbReference type="EMBL" id="JANFNG010000019">
    <property type="protein sequence ID" value="MCQ4083240.1"/>
    <property type="molecule type" value="Genomic_DNA"/>
</dbReference>
<dbReference type="PANTHER" id="PTHR43731:SF14">
    <property type="entry name" value="PRESENILIN-ASSOCIATED RHOMBOID-LIKE PROTEIN, MITOCHONDRIAL"/>
    <property type="match status" value="1"/>
</dbReference>